<evidence type="ECO:0000313" key="1">
    <source>
        <dbReference type="EMBL" id="KAI8007303.1"/>
    </source>
</evidence>
<organism evidence="1 2">
    <name type="scientific">Camellia lanceoleosa</name>
    <dbReference type="NCBI Taxonomy" id="1840588"/>
    <lineage>
        <taxon>Eukaryota</taxon>
        <taxon>Viridiplantae</taxon>
        <taxon>Streptophyta</taxon>
        <taxon>Embryophyta</taxon>
        <taxon>Tracheophyta</taxon>
        <taxon>Spermatophyta</taxon>
        <taxon>Magnoliopsida</taxon>
        <taxon>eudicotyledons</taxon>
        <taxon>Gunneridae</taxon>
        <taxon>Pentapetalae</taxon>
        <taxon>asterids</taxon>
        <taxon>Ericales</taxon>
        <taxon>Theaceae</taxon>
        <taxon>Camellia</taxon>
    </lineage>
</organism>
<dbReference type="Proteomes" id="UP001060215">
    <property type="component" value="Chromosome 7"/>
</dbReference>
<comment type="caution">
    <text evidence="1">The sequence shown here is derived from an EMBL/GenBank/DDBJ whole genome shotgun (WGS) entry which is preliminary data.</text>
</comment>
<proteinExistence type="predicted"/>
<protein>
    <submittedName>
        <fullName evidence="1">Uncharacterized protein</fullName>
    </submittedName>
</protein>
<gene>
    <name evidence="1" type="ORF">LOK49_LG07G02823</name>
</gene>
<accession>A0ACC0H3B7</accession>
<keyword evidence="2" id="KW-1185">Reference proteome</keyword>
<sequence>MTLNNCYMRTISLKRPHLSRVCTSFVQVQLAQYSVVEQWHFAAVITGATNPCALHSCVMDCSVVCIAVFWTAVLWMSQQQHDAYFTNLMNDGNDYELMDEPLDQRDRLPILSSNRNHQETTTRWQLQDEEDKMLISRWLNISLDPKIHDAKKLYKELYKSSFPFEHCWHELRDQPKWREEYSMKKQKPKKVATPSVCSPSAPDSINLEDNDVLHNDNVDLERPPGRKVEKERLNKRKNKDRGNEGGSPILILLEDLKEDRKKMNDKKIEMYERSYLQEQEKIDNEKKRTQMEQEKVDNEKERIRMEQLKEEERIMSIDTSGLPSLQAEYLHRRQTEILQKKI</sequence>
<dbReference type="EMBL" id="CM045764">
    <property type="protein sequence ID" value="KAI8007303.1"/>
    <property type="molecule type" value="Genomic_DNA"/>
</dbReference>
<evidence type="ECO:0000313" key="2">
    <source>
        <dbReference type="Proteomes" id="UP001060215"/>
    </source>
</evidence>
<reference evidence="1 2" key="1">
    <citation type="journal article" date="2022" name="Plant J.">
        <title>Chromosome-level genome of Camellia lanceoleosa provides a valuable resource for understanding genome evolution and self-incompatibility.</title>
        <authorList>
            <person name="Gong W."/>
            <person name="Xiao S."/>
            <person name="Wang L."/>
            <person name="Liao Z."/>
            <person name="Chang Y."/>
            <person name="Mo W."/>
            <person name="Hu G."/>
            <person name="Li W."/>
            <person name="Zhao G."/>
            <person name="Zhu H."/>
            <person name="Hu X."/>
            <person name="Ji K."/>
            <person name="Xiang X."/>
            <person name="Song Q."/>
            <person name="Yuan D."/>
            <person name="Jin S."/>
            <person name="Zhang L."/>
        </authorList>
    </citation>
    <scope>NUCLEOTIDE SEQUENCE [LARGE SCALE GENOMIC DNA]</scope>
    <source>
        <strain evidence="1">SQ_2022a</strain>
    </source>
</reference>
<name>A0ACC0H3B7_9ERIC</name>